<dbReference type="NCBIfam" id="TIGR00254">
    <property type="entry name" value="GGDEF"/>
    <property type="match status" value="1"/>
</dbReference>
<dbReference type="SMART" id="SM00028">
    <property type="entry name" value="TPR"/>
    <property type="match status" value="5"/>
</dbReference>
<dbReference type="GO" id="GO:0043709">
    <property type="term" value="P:cell adhesion involved in single-species biofilm formation"/>
    <property type="evidence" value="ECO:0007669"/>
    <property type="project" value="TreeGrafter"/>
</dbReference>
<feature type="domain" description="GGDEF" evidence="3">
    <location>
        <begin position="417"/>
        <end position="548"/>
    </location>
</feature>
<dbReference type="EC" id="2.7.7.65" evidence="1"/>
<dbReference type="AlphaFoldDB" id="A0AAU7FE58"/>
<gene>
    <name evidence="4" type="ORF">ABHF33_06820</name>
</gene>
<protein>
    <recommendedName>
        <fullName evidence="1">diguanylate cyclase</fullName>
        <ecNumber evidence="1">2.7.7.65</ecNumber>
    </recommendedName>
</protein>
<dbReference type="InterPro" id="IPR011990">
    <property type="entry name" value="TPR-like_helical_dom_sf"/>
</dbReference>
<dbReference type="GO" id="GO:0005886">
    <property type="term" value="C:plasma membrane"/>
    <property type="evidence" value="ECO:0007669"/>
    <property type="project" value="TreeGrafter"/>
</dbReference>
<proteinExistence type="predicted"/>
<dbReference type="Gene3D" id="3.30.70.270">
    <property type="match status" value="1"/>
</dbReference>
<evidence type="ECO:0000256" key="2">
    <source>
        <dbReference type="ARBA" id="ARBA00034247"/>
    </source>
</evidence>
<dbReference type="InterPro" id="IPR019734">
    <property type="entry name" value="TPR_rpt"/>
</dbReference>
<organism evidence="4">
    <name type="scientific">Chitinibacter mangrovi</name>
    <dbReference type="NCBI Taxonomy" id="3153927"/>
    <lineage>
        <taxon>Bacteria</taxon>
        <taxon>Pseudomonadati</taxon>
        <taxon>Pseudomonadota</taxon>
        <taxon>Betaproteobacteria</taxon>
        <taxon>Neisseriales</taxon>
        <taxon>Chitinibacteraceae</taxon>
        <taxon>Chitinibacter</taxon>
    </lineage>
</organism>
<evidence type="ECO:0000259" key="3">
    <source>
        <dbReference type="PROSITE" id="PS50887"/>
    </source>
</evidence>
<evidence type="ECO:0000256" key="1">
    <source>
        <dbReference type="ARBA" id="ARBA00012528"/>
    </source>
</evidence>
<dbReference type="EMBL" id="CP157355">
    <property type="protein sequence ID" value="XBM01973.1"/>
    <property type="molecule type" value="Genomic_DNA"/>
</dbReference>
<dbReference type="SUPFAM" id="SSF55073">
    <property type="entry name" value="Nucleotide cyclase"/>
    <property type="match status" value="1"/>
</dbReference>
<keyword evidence="4" id="KW-0548">Nucleotidyltransferase</keyword>
<dbReference type="PROSITE" id="PS50887">
    <property type="entry name" value="GGDEF"/>
    <property type="match status" value="1"/>
</dbReference>
<dbReference type="CDD" id="cd01949">
    <property type="entry name" value="GGDEF"/>
    <property type="match status" value="1"/>
</dbReference>
<dbReference type="SUPFAM" id="SSF48452">
    <property type="entry name" value="TPR-like"/>
    <property type="match status" value="2"/>
</dbReference>
<dbReference type="InterPro" id="IPR043128">
    <property type="entry name" value="Rev_trsase/Diguanyl_cyclase"/>
</dbReference>
<name>A0AAU7FE58_9NEIS</name>
<dbReference type="KEGG" id="cmav:ABHF33_06820"/>
<dbReference type="SMART" id="SM00267">
    <property type="entry name" value="GGDEF"/>
    <property type="match status" value="1"/>
</dbReference>
<dbReference type="InterPro" id="IPR029787">
    <property type="entry name" value="Nucleotide_cyclase"/>
</dbReference>
<accession>A0AAU7FE58</accession>
<dbReference type="Gene3D" id="1.25.40.10">
    <property type="entry name" value="Tetratricopeptide repeat domain"/>
    <property type="match status" value="2"/>
</dbReference>
<dbReference type="InterPro" id="IPR000160">
    <property type="entry name" value="GGDEF_dom"/>
</dbReference>
<evidence type="ECO:0000313" key="4">
    <source>
        <dbReference type="EMBL" id="XBM01973.1"/>
    </source>
</evidence>
<reference evidence="4" key="1">
    <citation type="submission" date="2024-05" db="EMBL/GenBank/DDBJ databases">
        <authorList>
            <person name="Yang L."/>
            <person name="Pan L."/>
        </authorList>
    </citation>
    <scope>NUCLEOTIDE SEQUENCE</scope>
    <source>
        <strain evidence="4">FCG-7</strain>
    </source>
</reference>
<dbReference type="GO" id="GO:0052621">
    <property type="term" value="F:diguanylate cyclase activity"/>
    <property type="evidence" value="ECO:0007669"/>
    <property type="project" value="UniProtKB-EC"/>
</dbReference>
<dbReference type="Pfam" id="PF00990">
    <property type="entry name" value="GGDEF"/>
    <property type="match status" value="1"/>
</dbReference>
<dbReference type="PANTHER" id="PTHR45138">
    <property type="entry name" value="REGULATORY COMPONENTS OF SENSORY TRANSDUCTION SYSTEM"/>
    <property type="match status" value="1"/>
</dbReference>
<dbReference type="GO" id="GO:1902201">
    <property type="term" value="P:negative regulation of bacterial-type flagellum-dependent cell motility"/>
    <property type="evidence" value="ECO:0007669"/>
    <property type="project" value="TreeGrafter"/>
</dbReference>
<comment type="catalytic activity">
    <reaction evidence="2">
        <text>2 GTP = 3',3'-c-di-GMP + 2 diphosphate</text>
        <dbReference type="Rhea" id="RHEA:24898"/>
        <dbReference type="ChEBI" id="CHEBI:33019"/>
        <dbReference type="ChEBI" id="CHEBI:37565"/>
        <dbReference type="ChEBI" id="CHEBI:58805"/>
        <dbReference type="EC" id="2.7.7.65"/>
    </reaction>
</comment>
<dbReference type="PANTHER" id="PTHR45138:SF9">
    <property type="entry name" value="DIGUANYLATE CYCLASE DGCM-RELATED"/>
    <property type="match status" value="1"/>
</dbReference>
<sequence>MAGLTMPVVNLPITDDLQRKLDELLAEGVAWFVPDCARTVELMADAIRLAQQLQILDKEAQAQLLLARSHWALGNLADGHAAIARLLVLDAKIKSPRLSAELELTRGRLYFSGSEYGAALKSWISCLRKSLSIQAVDLYIEACLGVGNVYFAHQQAGDALRWHEIALEFALQVNDQDLLTESYLHTVADMNALGHYELVLALSHKGEAAFLNTRHPAWLADWYSYRGEAYLALNQLDAAKDWLYKAWEINRQTSYLWSQSLNLLNLGKVCVALQDYPQAAEFLELARHKIASIGALTLMLRVYSQLSELGQLMGDHEMAWKNRRKFHELAIQNAQQLAKDKLNTALERRIRELDTQLMVLQTRQENVMLRQQSSADSELLQTLRNASLQDPLTGIGNRRQLDQEMPVLFQRCREEQRALSVLMLDLDHFKVVNDTFGHAVGDEVIRVAATILLQTCRGGDLLARFGGEEFILLLPGAAASVAVEVAERIRARLQSYSWSDIHPQLQATCSIGVAELCGEIDCNELLQHADQALYRAKRDGRNRVESYV</sequence>
<dbReference type="FunFam" id="3.30.70.270:FF:000001">
    <property type="entry name" value="Diguanylate cyclase domain protein"/>
    <property type="match status" value="1"/>
</dbReference>
<dbReference type="InterPro" id="IPR050469">
    <property type="entry name" value="Diguanylate_Cyclase"/>
</dbReference>
<dbReference type="RefSeq" id="WP_348946214.1">
    <property type="nucleotide sequence ID" value="NZ_CP157355.1"/>
</dbReference>
<keyword evidence="4" id="KW-0808">Transferase</keyword>